<dbReference type="eggNOG" id="ENOG502N60Q">
    <property type="taxonomic scope" value="Archaea"/>
</dbReference>
<evidence type="ECO:0000313" key="1">
    <source>
        <dbReference type="EMBL" id="EMA38454.1"/>
    </source>
</evidence>
<accession>M0M1I5</accession>
<keyword evidence="2" id="KW-1185">Reference proteome</keyword>
<dbReference type="PATRIC" id="fig|1132509.6.peg.2228"/>
<comment type="caution">
    <text evidence="1">The sequence shown here is derived from an EMBL/GenBank/DDBJ whole genome shotgun (WGS) entry which is preliminary data.</text>
</comment>
<protein>
    <submittedName>
        <fullName evidence="1">Uncharacterized protein</fullName>
    </submittedName>
</protein>
<sequence length="67" mass="7403">MSKTCTICGKPLSANALSGPAHGRKHRNEFERKVGREPEDYNEVRAFFSGELTIGYPTEQAQLGCFA</sequence>
<organism evidence="1 2">
    <name type="scientific">Halococcus hamelinensis 100A6</name>
    <dbReference type="NCBI Taxonomy" id="1132509"/>
    <lineage>
        <taxon>Archaea</taxon>
        <taxon>Methanobacteriati</taxon>
        <taxon>Methanobacteriota</taxon>
        <taxon>Stenosarchaea group</taxon>
        <taxon>Halobacteria</taxon>
        <taxon>Halobacteriales</taxon>
        <taxon>Halococcaceae</taxon>
        <taxon>Halococcus</taxon>
    </lineage>
</organism>
<name>M0M1I5_9EURY</name>
<proteinExistence type="predicted"/>
<reference evidence="1 2" key="1">
    <citation type="journal article" date="2014" name="PLoS Genet.">
        <title>Phylogenetically driven sequencing of extremely halophilic archaea reveals strategies for static and dynamic osmo-response.</title>
        <authorList>
            <person name="Becker E.A."/>
            <person name="Seitzer P.M."/>
            <person name="Tritt A."/>
            <person name="Larsen D."/>
            <person name="Krusor M."/>
            <person name="Yao A.I."/>
            <person name="Wu D."/>
            <person name="Madern D."/>
            <person name="Eisen J.A."/>
            <person name="Darling A.E."/>
            <person name="Facciotti M.T."/>
        </authorList>
    </citation>
    <scope>NUCLEOTIDE SEQUENCE [LARGE SCALE GENOMIC DNA]</scope>
    <source>
        <strain evidence="1 2">100A6</strain>
    </source>
</reference>
<dbReference type="Proteomes" id="UP000011566">
    <property type="component" value="Unassembled WGS sequence"/>
</dbReference>
<dbReference type="AlphaFoldDB" id="M0M1I5"/>
<dbReference type="EMBL" id="AOMB01000030">
    <property type="protein sequence ID" value="EMA38454.1"/>
    <property type="molecule type" value="Genomic_DNA"/>
</dbReference>
<gene>
    <name evidence="1" type="ORF">C447_09877</name>
</gene>
<dbReference type="OrthoDB" id="350189at2157"/>
<dbReference type="RefSeq" id="WP_007693371.1">
    <property type="nucleotide sequence ID" value="NZ_AJRK01000102.1"/>
</dbReference>
<evidence type="ECO:0000313" key="2">
    <source>
        <dbReference type="Proteomes" id="UP000011566"/>
    </source>
</evidence>